<feature type="region of interest" description="Disordered" evidence="1">
    <location>
        <begin position="130"/>
        <end position="151"/>
    </location>
</feature>
<feature type="region of interest" description="Disordered" evidence="1">
    <location>
        <begin position="1189"/>
        <end position="1232"/>
    </location>
</feature>
<feature type="region of interest" description="Disordered" evidence="1">
    <location>
        <begin position="221"/>
        <end position="240"/>
    </location>
</feature>
<reference evidence="2 5" key="1">
    <citation type="submission" date="2018-12" db="EMBL/GenBank/DDBJ databases">
        <title>Venturia inaequalis Genome Resource.</title>
        <authorList>
            <person name="Lichtner F.J."/>
        </authorList>
    </citation>
    <scope>NUCLEOTIDE SEQUENCE [LARGE SCALE GENOMIC DNA]</scope>
    <source>
        <strain evidence="2 5">120213</strain>
        <strain evidence="3">Bline_iso_100314</strain>
        <strain evidence="4 6">DMI_063113</strain>
    </source>
</reference>
<feature type="compositionally biased region" description="Polar residues" evidence="1">
    <location>
        <begin position="891"/>
        <end position="916"/>
    </location>
</feature>
<feature type="compositionally biased region" description="Basic and acidic residues" evidence="1">
    <location>
        <begin position="942"/>
        <end position="951"/>
    </location>
</feature>
<feature type="region of interest" description="Disordered" evidence="1">
    <location>
        <begin position="485"/>
        <end position="600"/>
    </location>
</feature>
<feature type="region of interest" description="Disordered" evidence="1">
    <location>
        <begin position="245"/>
        <end position="445"/>
    </location>
</feature>
<feature type="compositionally biased region" description="Polar residues" evidence="1">
    <location>
        <begin position="1075"/>
        <end position="1094"/>
    </location>
</feature>
<sequence length="1572" mass="171194">MESNHKPEHPGSARPGNNRGPYTQRIIPSSRLPSRPSTNQSTASNSVIPSKLIKRKPIGTGENVPSQQNVNRAPSMSGVRRVVGEELRREMAPPSRKLPTSVNVMKSLPQPQMTPSTTSRVTRFEAARTPSLVSGSSASEFDSPRSNLLRRKPSNIGTRTAVNSPTKLSYKRAARSPDIVSNDPYPNAVLGISMPLASSSQYRDRTEDVIDLDRYITTPPPFSNLNLPQPTPIYAQSLTPSTGYSPGPFSISSTPTSMSSASPGLVAPMTMKSTTRVRQPSPTRSRPPMTRKMTENMTSSLDSQGLPPVRESSSSSASTLREGEYGRSRERSRARALPPHPQSPQDRKPALYSPDYARQEVATSRAATPQIRPEFAHLADTSPRKSASTGRPRRPSRDNTPDMSIDELSSTVQSNLSSLPSAHHRRHTSSEKSTFHKGQISSTSKPLRVPLTIDTKPRFGFPRGTNSTPSPSLLSAISSITSKLPTRGLTPDITSDNERCSKTRSSPTVETKQSRFGFFSRRKNVEVSSVPAPKSKKERKGPTAGTGHEGYGRFAIRGRSGSTTSGSGNTSVDHSPSTDSTIGNTRPSSRKSSIGSKVGSDVDDFFADRLQPITLRGSGSSGFAFDRVAPNETEGRSFEHATQESIPAASSFGPTPSNNISNLSLLPSPMFEHGPVGPPSKRPSKADQESPIEEQNREFGSANPASRRASRLSFLGSKTAKVPIIEPPAEITETSFSMGGKLSKQLTNPESSSAEGRERKLPQRAETDPKAQLKVPRKWGFLQRAKSPGRKVSRTPEAAVIVPPGHPPRRSVAHYEMGDASESIDAEELEKIMQEAQSVPDDPMLQPEGTRRPFGKVPRHGNSILLPEPPSFMSEFAGPQRPASPKVTLKSRMTTSPQPAQSPLSPETHTQPQQRQLPAISTVGKPRPNRLAPVGRIPQVVSKRDRERKLADSSFSRPFMPTQPSPALKNRFFNEPFVASPEPVEPRVNKDLTSTAFIQDTPQPDSNSASTQPSSISGSGEFFRFPFRKDSEQSTTSSSSGLLNLPTTAVVPEASAPPGEDEVWNEYDDLLDLLSNDTPSRPKTPLTGSSLGSPFQYSGYVAEDPVPTLKAPDDNDQHNEPVPSVVEGSIAERLRMPSMHDPKLRTTPLPLATTPGPHSPFRMSDFVAGYGERNLSFLDPVSGRLSLPSSVHLSSSSNRHSLPAFTRPTSQQNSPRKRSSMSAASPLIKQERRSRDSRLIDIAEKEQLGVETVASLRFGALMTSKWLSFGRVLFSPVHFEIKDPAQDRVLILDGLGKDWSYYVALTYSKATIYSLGTDITESGGSPFQSLPNHRHFHHPLLKAPFPFPKGFFAAVVFRFPVATNEAAYRSSLMECKRVLRPGGYLEVSVLDMDMMNMGSRARAALRGLKMQMQSEEHDISLRPIGDTIQKLLGRRGFENINRCLVGVPAAGRIPSSTDGSANGEPVSASTAESSNASTLVGGQLEDMSCFGDLMAGQSKAGDEGITKMVARVGRWWYSRCYESLILPNGDITKSIWNDPALIRECEERGTNLKLMVCFAQKPDCPVRRTISV</sequence>
<gene>
    <name evidence="3" type="ORF">BLS_007642</name>
    <name evidence="4" type="ORF">EG327_009472</name>
    <name evidence="2" type="ORF">EG328_005518</name>
</gene>
<name>A0A8H3ULV5_VENIN</name>
<organism evidence="2 5">
    <name type="scientific">Venturia inaequalis</name>
    <name type="common">Apple scab fungus</name>
    <dbReference type="NCBI Taxonomy" id="5025"/>
    <lineage>
        <taxon>Eukaryota</taxon>
        <taxon>Fungi</taxon>
        <taxon>Dikarya</taxon>
        <taxon>Ascomycota</taxon>
        <taxon>Pezizomycotina</taxon>
        <taxon>Dothideomycetes</taxon>
        <taxon>Pleosporomycetidae</taxon>
        <taxon>Venturiales</taxon>
        <taxon>Venturiaceae</taxon>
        <taxon>Venturia</taxon>
    </lineage>
</organism>
<feature type="region of interest" description="Disordered" evidence="1">
    <location>
        <begin position="1074"/>
        <end position="1094"/>
    </location>
</feature>
<feature type="compositionally biased region" description="Low complexity" evidence="1">
    <location>
        <begin position="273"/>
        <end position="291"/>
    </location>
</feature>
<evidence type="ECO:0000313" key="6">
    <source>
        <dbReference type="Proteomes" id="UP000490939"/>
    </source>
</evidence>
<feature type="compositionally biased region" description="Basic and acidic residues" evidence="1">
    <location>
        <begin position="1"/>
        <end position="11"/>
    </location>
</feature>
<evidence type="ECO:0000313" key="4">
    <source>
        <dbReference type="EMBL" id="KAE9992307.1"/>
    </source>
</evidence>
<feature type="region of interest" description="Disordered" evidence="1">
    <location>
        <begin position="1"/>
        <end position="78"/>
    </location>
</feature>
<feature type="compositionally biased region" description="Low complexity" evidence="1">
    <location>
        <begin position="25"/>
        <end position="37"/>
    </location>
</feature>
<feature type="compositionally biased region" description="Polar residues" evidence="1">
    <location>
        <begin position="991"/>
        <end position="1018"/>
    </location>
</feature>
<feature type="compositionally biased region" description="Polar residues" evidence="1">
    <location>
        <begin position="38"/>
        <end position="48"/>
    </location>
</feature>
<keyword evidence="6" id="KW-1185">Reference proteome</keyword>
<feature type="compositionally biased region" description="Low complexity" evidence="1">
    <location>
        <begin position="1189"/>
        <end position="1203"/>
    </location>
</feature>
<dbReference type="Proteomes" id="UP000447873">
    <property type="component" value="Unassembled WGS sequence"/>
</dbReference>
<dbReference type="Proteomes" id="UP000490939">
    <property type="component" value="Unassembled WGS sequence"/>
</dbReference>
<evidence type="ECO:0008006" key="7">
    <source>
        <dbReference type="Google" id="ProtNLM"/>
    </source>
</evidence>
<dbReference type="EMBL" id="WNWR01000063">
    <property type="protein sequence ID" value="KAE9992307.1"/>
    <property type="molecule type" value="Genomic_DNA"/>
</dbReference>
<dbReference type="EMBL" id="WNWS01000295">
    <property type="protein sequence ID" value="KAE9971568.1"/>
    <property type="molecule type" value="Genomic_DNA"/>
</dbReference>
<dbReference type="OrthoDB" id="5382952at2759"/>
<accession>A0A8H3ULV5</accession>
<dbReference type="Gene3D" id="3.40.50.150">
    <property type="entry name" value="Vaccinia Virus protein VP39"/>
    <property type="match status" value="1"/>
</dbReference>
<feature type="compositionally biased region" description="Low complexity" evidence="1">
    <location>
        <begin position="250"/>
        <end position="263"/>
    </location>
</feature>
<feature type="region of interest" description="Disordered" evidence="1">
    <location>
        <begin position="837"/>
        <end position="1046"/>
    </location>
</feature>
<feature type="compositionally biased region" description="Polar residues" evidence="1">
    <location>
        <begin position="569"/>
        <end position="595"/>
    </location>
</feature>
<evidence type="ECO:0000256" key="1">
    <source>
        <dbReference type="SAM" id="MobiDB-lite"/>
    </source>
</evidence>
<feature type="compositionally biased region" description="Low complexity" evidence="1">
    <location>
        <begin position="557"/>
        <end position="568"/>
    </location>
</feature>
<feature type="region of interest" description="Disordered" evidence="1">
    <location>
        <begin position="633"/>
        <end position="812"/>
    </location>
</feature>
<dbReference type="SUPFAM" id="SSF53335">
    <property type="entry name" value="S-adenosyl-L-methionine-dependent methyltransferases"/>
    <property type="match status" value="1"/>
</dbReference>
<feature type="region of interest" description="Disordered" evidence="1">
    <location>
        <begin position="1454"/>
        <end position="1474"/>
    </location>
</feature>
<feature type="compositionally biased region" description="Polar residues" evidence="1">
    <location>
        <begin position="223"/>
        <end position="240"/>
    </location>
</feature>
<protein>
    <recommendedName>
        <fullName evidence="7">Methyltransferase type 11 domain-containing protein</fullName>
    </recommendedName>
</protein>
<feature type="compositionally biased region" description="Polar residues" evidence="1">
    <location>
        <begin position="131"/>
        <end position="146"/>
    </location>
</feature>
<evidence type="ECO:0000313" key="3">
    <source>
        <dbReference type="EMBL" id="KAE9981270.1"/>
    </source>
</evidence>
<proteinExistence type="predicted"/>
<feature type="compositionally biased region" description="Basic and acidic residues" evidence="1">
    <location>
        <begin position="633"/>
        <end position="642"/>
    </location>
</feature>
<dbReference type="InterPro" id="IPR029063">
    <property type="entry name" value="SAM-dependent_MTases_sf"/>
</dbReference>
<feature type="compositionally biased region" description="Polar residues" evidence="1">
    <location>
        <begin position="63"/>
        <end position="74"/>
    </location>
</feature>
<evidence type="ECO:0000313" key="5">
    <source>
        <dbReference type="Proteomes" id="UP000447873"/>
    </source>
</evidence>
<evidence type="ECO:0000313" key="2">
    <source>
        <dbReference type="EMBL" id="KAE9971568.1"/>
    </source>
</evidence>
<feature type="compositionally biased region" description="Basic and acidic residues" evidence="1">
    <location>
        <begin position="321"/>
        <end position="333"/>
    </location>
</feature>
<feature type="compositionally biased region" description="Polar residues" evidence="1">
    <location>
        <begin position="407"/>
        <end position="420"/>
    </location>
</feature>
<feature type="compositionally biased region" description="Low complexity" evidence="1">
    <location>
        <begin position="656"/>
        <end position="669"/>
    </location>
</feature>
<dbReference type="EMBL" id="WNWQ01000061">
    <property type="protein sequence ID" value="KAE9981270.1"/>
    <property type="molecule type" value="Genomic_DNA"/>
</dbReference>
<dbReference type="Proteomes" id="UP000433883">
    <property type="component" value="Unassembled WGS sequence"/>
</dbReference>
<comment type="caution">
    <text evidence="2">The sequence shown here is derived from an EMBL/GenBank/DDBJ whole genome shotgun (WGS) entry which is preliminary data.</text>
</comment>
<feature type="compositionally biased region" description="Polar residues" evidence="1">
    <location>
        <begin position="744"/>
        <end position="754"/>
    </location>
</feature>
<feature type="compositionally biased region" description="Basic and acidic residues" evidence="1">
    <location>
        <begin position="755"/>
        <end position="771"/>
    </location>
</feature>